<evidence type="ECO:0000256" key="2">
    <source>
        <dbReference type="SAM" id="SignalP"/>
    </source>
</evidence>
<dbReference type="InterPro" id="IPR052728">
    <property type="entry name" value="O2_lipid_transport_reg"/>
</dbReference>
<dbReference type="RefSeq" id="XP_015601895.1">
    <property type="nucleotide sequence ID" value="XM_015746409.2"/>
</dbReference>
<keyword evidence="1" id="KW-1133">Transmembrane helix</keyword>
<dbReference type="GeneID" id="107270939"/>
<feature type="transmembrane region" description="Helical" evidence="1">
    <location>
        <begin position="386"/>
        <end position="405"/>
    </location>
</feature>
<feature type="transmembrane region" description="Helical" evidence="1">
    <location>
        <begin position="713"/>
        <end position="730"/>
    </location>
</feature>
<evidence type="ECO:0000259" key="3">
    <source>
        <dbReference type="SMART" id="SM00703"/>
    </source>
</evidence>
<organism evidence="4 5">
    <name type="scientific">Cephus cinctus</name>
    <name type="common">Wheat stem sawfly</name>
    <dbReference type="NCBI Taxonomy" id="211228"/>
    <lineage>
        <taxon>Eukaryota</taxon>
        <taxon>Metazoa</taxon>
        <taxon>Ecdysozoa</taxon>
        <taxon>Arthropoda</taxon>
        <taxon>Hexapoda</taxon>
        <taxon>Insecta</taxon>
        <taxon>Pterygota</taxon>
        <taxon>Neoptera</taxon>
        <taxon>Endopterygota</taxon>
        <taxon>Hymenoptera</taxon>
        <taxon>Cephoidea</taxon>
        <taxon>Cephidae</taxon>
        <taxon>Cephus</taxon>
    </lineage>
</organism>
<dbReference type="SMART" id="SM00703">
    <property type="entry name" value="NRF"/>
    <property type="match status" value="1"/>
</dbReference>
<feature type="transmembrane region" description="Helical" evidence="1">
    <location>
        <begin position="547"/>
        <end position="564"/>
    </location>
</feature>
<feature type="chain" id="PRO_5042528540" evidence="2">
    <location>
        <begin position="20"/>
        <end position="785"/>
    </location>
</feature>
<dbReference type="KEGG" id="ccin:107270939"/>
<keyword evidence="1" id="KW-0812">Transmembrane</keyword>
<dbReference type="PANTHER" id="PTHR11161">
    <property type="entry name" value="O-ACYLTRANSFERASE"/>
    <property type="match status" value="1"/>
</dbReference>
<name>A0AAJ7C5P8_CEPCN</name>
<dbReference type="InterPro" id="IPR002656">
    <property type="entry name" value="Acyl_transf_3_dom"/>
</dbReference>
<feature type="signal peptide" evidence="2">
    <location>
        <begin position="1"/>
        <end position="19"/>
    </location>
</feature>
<keyword evidence="1" id="KW-0472">Membrane</keyword>
<keyword evidence="2" id="KW-0732">Signal</keyword>
<keyword evidence="4" id="KW-1185">Reference proteome</keyword>
<feature type="transmembrane region" description="Helical" evidence="1">
    <location>
        <begin position="569"/>
        <end position="589"/>
    </location>
</feature>
<dbReference type="PANTHER" id="PTHR11161:SF72">
    <property type="entry name" value="FI21449P1"/>
    <property type="match status" value="1"/>
</dbReference>
<feature type="transmembrane region" description="Helical" evidence="1">
    <location>
        <begin position="678"/>
        <end position="701"/>
    </location>
</feature>
<dbReference type="Pfam" id="PF20146">
    <property type="entry name" value="NRF"/>
    <property type="match status" value="1"/>
</dbReference>
<feature type="transmembrane region" description="Helical" evidence="1">
    <location>
        <begin position="267"/>
        <end position="287"/>
    </location>
</feature>
<feature type="domain" description="Nose resistant-to-fluoxetine protein N-terminal" evidence="3">
    <location>
        <begin position="113"/>
        <end position="254"/>
    </location>
</feature>
<reference evidence="5" key="1">
    <citation type="submission" date="2025-08" db="UniProtKB">
        <authorList>
            <consortium name="RefSeq"/>
        </authorList>
    </citation>
    <scope>IDENTIFICATION</scope>
</reference>
<dbReference type="Pfam" id="PF01757">
    <property type="entry name" value="Acyl_transf_3"/>
    <property type="match status" value="1"/>
</dbReference>
<feature type="transmembrane region" description="Helical" evidence="1">
    <location>
        <begin position="742"/>
        <end position="765"/>
    </location>
</feature>
<accession>A0AAJ7C5P8</accession>
<feature type="transmembrane region" description="Helical" evidence="1">
    <location>
        <begin position="639"/>
        <end position="658"/>
    </location>
</feature>
<evidence type="ECO:0000313" key="5">
    <source>
        <dbReference type="RefSeq" id="XP_015601895.1"/>
    </source>
</evidence>
<protein>
    <submittedName>
        <fullName evidence="5">Nose resistant to fluoxetine protein 6 isoform X1</fullName>
    </submittedName>
</protein>
<dbReference type="Proteomes" id="UP000694920">
    <property type="component" value="Unplaced"/>
</dbReference>
<dbReference type="InterPro" id="IPR006621">
    <property type="entry name" value="Nose-resist-to-fluoxetine_N"/>
</dbReference>
<evidence type="ECO:0000256" key="1">
    <source>
        <dbReference type="SAM" id="Phobius"/>
    </source>
</evidence>
<dbReference type="GO" id="GO:0016747">
    <property type="term" value="F:acyltransferase activity, transferring groups other than amino-acyl groups"/>
    <property type="evidence" value="ECO:0007669"/>
    <property type="project" value="InterPro"/>
</dbReference>
<gene>
    <name evidence="5" type="primary">LOC107270939</name>
</gene>
<evidence type="ECO:0000313" key="4">
    <source>
        <dbReference type="Proteomes" id="UP000694920"/>
    </source>
</evidence>
<feature type="transmembrane region" description="Helical" evidence="1">
    <location>
        <begin position="425"/>
        <end position="446"/>
    </location>
</feature>
<sequence>MALLFRVFSILPLLYSVTSLELENLSIANATDYPIYFPEEKSHILEIQTDTKQYFSKKERAVLSFKNKNSNISKTISNNDLYDAIDLDKLLEIWDPKSIETISPNKWESLEISEKCRAEVSLYARSASRGENWALKMIDASGKHTWGLFLGSEYWVGAPDLCREMQQGYLDLISNNFMNNNDTMDLPPYEVNVNSVSLTLTIQKYGINGTHNITLGLCLPSSCTVQDVMRILMIFDKENANQIPRKITFNHVRNLSQGYSVWNDKTFYILLVVSAFVILFVIFGTLYDITLRYRVLRADEERKRNNTVLTELKILRPGVDFKEEITISKLWSVKTHNGSLNVCNSKDVPKPLSEALLSFSLLLNLSKLGSLDVGNDTLAPIHGLRFVSLLWVIMVHTCLLANEVSDNKVFRRRAEDDFLYQTISNGTYAVDTFFFMSGCLVSFLYFRTIAKQRIREMKITQGCLGQFLQFLGMMWYRYFRLTPPYLLVIGLIQVSMKWYHDHSMIELPALDHVTCEKYWWRNALYINTYFDMDDRCMVWSWYLANDTQFYTVGIILLIIAANLLPVGAVIAGVFLIVSWIVTALVTLHAKHTPTIQDPFAHYESLYDKPWTRIGPYLIGMAAGWFLFKINCKINMNKAIIVSGWTLSIATMLSIVYGLYGNMFGPTLSVMYTALSHSGWALCVSWVLIACVTGNGGIVNTFLSWKYIYPISRLTYCAYLVHPALMRAMILRGESSFHLTRGLVAILFFGVTVSSYAVSLVLSLLFEAPMVSLLRIVHPLRQWKRD</sequence>
<feature type="transmembrane region" description="Helical" evidence="1">
    <location>
        <begin position="609"/>
        <end position="627"/>
    </location>
</feature>
<proteinExistence type="predicted"/>
<dbReference type="AlphaFoldDB" id="A0AAJ7C5P8"/>